<gene>
    <name evidence="7" type="ORF">HUE56_30235</name>
</gene>
<dbReference type="Gene3D" id="1.10.443.10">
    <property type="entry name" value="Intergrase catalytic core"/>
    <property type="match status" value="1"/>
</dbReference>
<geneLocation type="plasmid" evidence="7 8">
    <name>unnamed7</name>
</geneLocation>
<dbReference type="Gene3D" id="1.10.150.130">
    <property type="match status" value="1"/>
</dbReference>
<sequence length="414" mass="44631">MTSQPLLPVVTGSRDDNPLDRALALDGVILPHAPIALAIARRLVPWWRALQRNAPANTVRALWADARHYIRWCGLNGRVAVPAGPETVIAYLTALSKNGGRDGQPAAYGTVARRKSTIATLHEAAGLPDPCKDRLVRLEMKGFAGRLGRRPAQAVGLRREDVQEILGALNREEGPQAVRDAALIAVGYDTLRRRAELVRLTVADVQAERDGSGRLFVSRSKTDQGGQGRWCWLGPDTMTLLQRWLRLRTSLLDEALAEGEQLVRRCSRGDTARREKLERRQSRLECCRAVLWLQIGTDRLTRGTDVVLGPLAVSGPDPGKRVGEIFKARAKAVGLEGTGVPGEGAVSGHSLRVGAAQDLVAAGFGLPAIQQAGDWTSPTMPARYGERIAAGAGAMAQLAEKQGRGNSETSDDEA</sequence>
<dbReference type="PANTHER" id="PTHR34605:SF4">
    <property type="entry name" value="DNA ADENINE METHYLTRANSFERASE"/>
    <property type="match status" value="1"/>
</dbReference>
<dbReference type="GO" id="GO:0006310">
    <property type="term" value="P:DNA recombination"/>
    <property type="evidence" value="ECO:0007669"/>
    <property type="project" value="UniProtKB-KW"/>
</dbReference>
<evidence type="ECO:0000259" key="6">
    <source>
        <dbReference type="PROSITE" id="PS51900"/>
    </source>
</evidence>
<dbReference type="InterPro" id="IPR052925">
    <property type="entry name" value="Phage_Integrase-like_Recomb"/>
</dbReference>
<feature type="domain" description="Core-binding (CB)" evidence="6">
    <location>
        <begin position="37"/>
        <end position="126"/>
    </location>
</feature>
<evidence type="ECO:0000256" key="2">
    <source>
        <dbReference type="ARBA" id="ARBA00023125"/>
    </source>
</evidence>
<keyword evidence="3" id="KW-0233">DNA recombination</keyword>
<proteinExistence type="predicted"/>
<dbReference type="AlphaFoldDB" id="A0A6N1ATB0"/>
<dbReference type="RefSeq" id="WP_149201208.1">
    <property type="nucleotide sequence ID" value="NZ_BSOV01000001.1"/>
</dbReference>
<organism evidence="7 8">
    <name type="scientific">Azospirillum oryzae</name>
    <dbReference type="NCBI Taxonomy" id="286727"/>
    <lineage>
        <taxon>Bacteria</taxon>
        <taxon>Pseudomonadati</taxon>
        <taxon>Pseudomonadota</taxon>
        <taxon>Alphaproteobacteria</taxon>
        <taxon>Rhodospirillales</taxon>
        <taxon>Azospirillaceae</taxon>
        <taxon>Azospirillum</taxon>
    </lineage>
</organism>
<dbReference type="KEGG" id="aoz:HUE56_30235"/>
<feature type="domain" description="Tyr recombinase" evidence="5">
    <location>
        <begin position="152"/>
        <end position="400"/>
    </location>
</feature>
<keyword evidence="2 4" id="KW-0238">DNA-binding</keyword>
<keyword evidence="7" id="KW-0614">Plasmid</keyword>
<keyword evidence="1" id="KW-0229">DNA integration</keyword>
<dbReference type="SUPFAM" id="SSF47823">
    <property type="entry name" value="lambda integrase-like, N-terminal domain"/>
    <property type="match status" value="1"/>
</dbReference>
<protein>
    <submittedName>
        <fullName evidence="7">Tyrosine-type recombinase/integrase</fullName>
    </submittedName>
</protein>
<dbReference type="OrthoDB" id="5513193at2"/>
<accession>A0A6N1ATB0</accession>
<dbReference type="GO" id="GO:0015074">
    <property type="term" value="P:DNA integration"/>
    <property type="evidence" value="ECO:0007669"/>
    <property type="project" value="UniProtKB-KW"/>
</dbReference>
<dbReference type="InterPro" id="IPR010998">
    <property type="entry name" value="Integrase_recombinase_N"/>
</dbReference>
<reference evidence="7 8" key="1">
    <citation type="submission" date="2020-06" db="EMBL/GenBank/DDBJ databases">
        <title>Complete genome of Azosprillum oryzae KACC14407.</title>
        <authorList>
            <person name="Kim M."/>
            <person name="Park Y.-J."/>
            <person name="Shin J.-H."/>
        </authorList>
    </citation>
    <scope>NUCLEOTIDE SEQUENCE [LARGE SCALE GENOMIC DNA]</scope>
    <source>
        <strain evidence="7 8">KACC 14407</strain>
        <plasmid evidence="7 8">unnamed7</plasmid>
    </source>
</reference>
<dbReference type="SUPFAM" id="SSF56349">
    <property type="entry name" value="DNA breaking-rejoining enzymes"/>
    <property type="match status" value="1"/>
</dbReference>
<keyword evidence="8" id="KW-1185">Reference proteome</keyword>
<dbReference type="PROSITE" id="PS51900">
    <property type="entry name" value="CB"/>
    <property type="match status" value="1"/>
</dbReference>
<evidence type="ECO:0000256" key="1">
    <source>
        <dbReference type="ARBA" id="ARBA00022908"/>
    </source>
</evidence>
<name>A0A6N1ATB0_9PROT</name>
<evidence type="ECO:0000313" key="8">
    <source>
        <dbReference type="Proteomes" id="UP000509702"/>
    </source>
</evidence>
<dbReference type="PROSITE" id="PS51898">
    <property type="entry name" value="TYR_RECOMBINASE"/>
    <property type="match status" value="1"/>
</dbReference>
<evidence type="ECO:0000256" key="3">
    <source>
        <dbReference type="ARBA" id="ARBA00023172"/>
    </source>
</evidence>
<evidence type="ECO:0000256" key="4">
    <source>
        <dbReference type="PROSITE-ProRule" id="PRU01248"/>
    </source>
</evidence>
<dbReference type="Proteomes" id="UP000509702">
    <property type="component" value="Plasmid unnamed7"/>
</dbReference>
<dbReference type="InterPro" id="IPR002104">
    <property type="entry name" value="Integrase_catalytic"/>
</dbReference>
<dbReference type="EMBL" id="CP054622">
    <property type="protein sequence ID" value="QKS54780.1"/>
    <property type="molecule type" value="Genomic_DNA"/>
</dbReference>
<evidence type="ECO:0000313" key="7">
    <source>
        <dbReference type="EMBL" id="QKS54780.1"/>
    </source>
</evidence>
<dbReference type="GO" id="GO:0003677">
    <property type="term" value="F:DNA binding"/>
    <property type="evidence" value="ECO:0007669"/>
    <property type="project" value="UniProtKB-UniRule"/>
</dbReference>
<evidence type="ECO:0000259" key="5">
    <source>
        <dbReference type="PROSITE" id="PS51898"/>
    </source>
</evidence>
<dbReference type="PANTHER" id="PTHR34605">
    <property type="entry name" value="PHAGE_INTEGRASE DOMAIN-CONTAINING PROTEIN"/>
    <property type="match status" value="1"/>
</dbReference>
<dbReference type="InterPro" id="IPR011010">
    <property type="entry name" value="DNA_brk_join_enz"/>
</dbReference>
<dbReference type="InterPro" id="IPR013762">
    <property type="entry name" value="Integrase-like_cat_sf"/>
</dbReference>
<dbReference type="InterPro" id="IPR044068">
    <property type="entry name" value="CB"/>
</dbReference>